<dbReference type="Gene3D" id="3.30.56.70">
    <property type="entry name" value="N2,N2-dimethylguanosine tRNA methyltransferase, C-terminal domain"/>
    <property type="match status" value="1"/>
</dbReference>
<dbReference type="EMBL" id="CP014587">
    <property type="protein sequence ID" value="ANZ77472.1"/>
    <property type="molecule type" value="Genomic_DNA"/>
</dbReference>
<keyword evidence="11" id="KW-1185">Reference proteome</keyword>
<dbReference type="Pfam" id="PF02005">
    <property type="entry name" value="TRM"/>
    <property type="match status" value="1"/>
</dbReference>
<gene>
    <name evidence="10" type="primary">TRM1</name>
    <name evidence="10" type="ORF">ATY40_BA7505174</name>
</gene>
<dbReference type="FunFam" id="3.40.50.150:FF:000051">
    <property type="entry name" value="tRNA (guanine(26)-N(2))-dimethyltransferase"/>
    <property type="match status" value="1"/>
</dbReference>
<keyword evidence="1 9" id="KW-0820">tRNA-binding</keyword>
<evidence type="ECO:0000256" key="3">
    <source>
        <dbReference type="ARBA" id="ARBA00022679"/>
    </source>
</evidence>
<dbReference type="GO" id="GO:0002940">
    <property type="term" value="P:tRNA N2-guanine methylation"/>
    <property type="evidence" value="ECO:0007669"/>
    <property type="project" value="TreeGrafter"/>
</dbReference>
<keyword evidence="2 9" id="KW-0489">Methyltransferase</keyword>
<evidence type="ECO:0000256" key="4">
    <source>
        <dbReference type="ARBA" id="ARBA00022691"/>
    </source>
</evidence>
<protein>
    <recommendedName>
        <fullName evidence="7 9">tRNA (guanine(26)-N(2))-dimethyltransferase</fullName>
        <ecNumber evidence="7 9">2.1.1.216</ecNumber>
    </recommendedName>
</protein>
<dbReference type="Proteomes" id="UP000094565">
    <property type="component" value="Chromosome 4"/>
</dbReference>
<sequence>MLKRLLQSLKNILKPIKSQVMTDLDAYNKIKEGKAEILFPKEDKVFYNPIQQFNRDLSICGIRAWSELYQSAGKKRNNEGEVKPFINILEALSASGLRALRYGHEIPLVKKVVANDFSPAAVESIKLNIEHNQLNGTVKANEGDAILFMSQFRDKPEFHVVDLDPYGTATPFIDSAVQAVKNDGLLLVTCTDLGVLAGSAYPEKCFALYGGTNIPGDATHESALRLVLSMIASTAAKYKKTIEPMLSLSIDFYVRLFIRVKTSPIKVKEHASTTMINYHCSGCGTTYDQPLGRKIQDEKTGRYKFTMARGPPVGEKCTFCHKAMHLAGPMWAGPLHNKTFIDRVLQLSKSLDKEVYGTTDRIEGMLTLARQELDTPFYFKPGSLSSVIKCPAPPINELASALGNLGYKASLTHAMPSAIKTNAPWEAIWFIMKTWLHHRKEESGKNLSETSPGYSIIHNDQIGKEIELKEYEELFKKNDLYHEIKSLRSFKIVRFQQNPTKFWGPKAKPTN</sequence>
<evidence type="ECO:0000256" key="1">
    <source>
        <dbReference type="ARBA" id="ARBA00022555"/>
    </source>
</evidence>
<keyword evidence="4 9" id="KW-0949">S-adenosyl-L-methionine</keyword>
<dbReference type="SUPFAM" id="SSF53335">
    <property type="entry name" value="S-adenosyl-L-methionine-dependent methyltransferases"/>
    <property type="match status" value="1"/>
</dbReference>
<dbReference type="CDD" id="cd02440">
    <property type="entry name" value="AdoMet_MTases"/>
    <property type="match status" value="1"/>
</dbReference>
<proteinExistence type="inferred from homology"/>
<evidence type="ECO:0000313" key="10">
    <source>
        <dbReference type="EMBL" id="ANZ77472.1"/>
    </source>
</evidence>
<dbReference type="GO" id="GO:0005634">
    <property type="term" value="C:nucleus"/>
    <property type="evidence" value="ECO:0007669"/>
    <property type="project" value="TreeGrafter"/>
</dbReference>
<evidence type="ECO:0000256" key="2">
    <source>
        <dbReference type="ARBA" id="ARBA00022603"/>
    </source>
</evidence>
<dbReference type="InterPro" id="IPR042296">
    <property type="entry name" value="tRNA_met_Trm1_C"/>
</dbReference>
<dbReference type="OrthoDB" id="6349953at2759"/>
<evidence type="ECO:0000313" key="11">
    <source>
        <dbReference type="Proteomes" id="UP000094565"/>
    </source>
</evidence>
<evidence type="ECO:0000256" key="8">
    <source>
        <dbReference type="ARBA" id="ARBA00051897"/>
    </source>
</evidence>
<dbReference type="GO" id="GO:0000049">
    <property type="term" value="F:tRNA binding"/>
    <property type="evidence" value="ECO:0007669"/>
    <property type="project" value="UniProtKB-UniRule"/>
</dbReference>
<keyword evidence="5 9" id="KW-0819">tRNA processing</keyword>
<evidence type="ECO:0000256" key="5">
    <source>
        <dbReference type="ARBA" id="ARBA00022694"/>
    </source>
</evidence>
<dbReference type="PROSITE" id="PS51626">
    <property type="entry name" value="SAM_MT_TRM1"/>
    <property type="match status" value="1"/>
</dbReference>
<keyword evidence="6 9" id="KW-0694">RNA-binding</keyword>
<dbReference type="AlphaFoldDB" id="A0A1B2JHJ7"/>
<dbReference type="FunFam" id="3.30.56.70:FF:000001">
    <property type="entry name" value="tRNA (guanine(26)-N(2))-dimethyltransferase"/>
    <property type="match status" value="1"/>
</dbReference>
<evidence type="ECO:0000256" key="9">
    <source>
        <dbReference type="PROSITE-ProRule" id="PRU00958"/>
    </source>
</evidence>
<reference evidence="10 11" key="1">
    <citation type="submission" date="2016-02" db="EMBL/GenBank/DDBJ databases">
        <title>Comparative genomic and transcriptomic foundation for Pichia pastoris.</title>
        <authorList>
            <person name="Love K.R."/>
            <person name="Shah K.A."/>
            <person name="Whittaker C.A."/>
            <person name="Wu J."/>
            <person name="Bartlett M.C."/>
            <person name="Ma D."/>
            <person name="Leeson R.L."/>
            <person name="Priest M."/>
            <person name="Young S.K."/>
            <person name="Love J.C."/>
        </authorList>
    </citation>
    <scope>NUCLEOTIDE SEQUENCE [LARGE SCALE GENOMIC DNA]</scope>
    <source>
        <strain evidence="10 11">ATCC 28485</strain>
    </source>
</reference>
<organism evidence="10 11">
    <name type="scientific">Komagataella pastoris</name>
    <name type="common">Yeast</name>
    <name type="synonym">Pichia pastoris</name>
    <dbReference type="NCBI Taxonomy" id="4922"/>
    <lineage>
        <taxon>Eukaryota</taxon>
        <taxon>Fungi</taxon>
        <taxon>Dikarya</taxon>
        <taxon>Ascomycota</taxon>
        <taxon>Saccharomycotina</taxon>
        <taxon>Pichiomycetes</taxon>
        <taxon>Pichiales</taxon>
        <taxon>Pichiaceae</taxon>
        <taxon>Komagataella</taxon>
    </lineage>
</organism>
<dbReference type="InterPro" id="IPR002905">
    <property type="entry name" value="Trm1"/>
</dbReference>
<name>A0A1B2JHJ7_PICPA</name>
<dbReference type="PANTHER" id="PTHR10631">
    <property type="entry name" value="N 2 ,N 2 -DIMETHYLGUANOSINE TRNA METHYLTRANSFERASE"/>
    <property type="match status" value="1"/>
</dbReference>
<dbReference type="NCBIfam" id="TIGR00308">
    <property type="entry name" value="TRM1"/>
    <property type="match status" value="1"/>
</dbReference>
<keyword evidence="3 9" id="KW-0808">Transferase</keyword>
<dbReference type="EC" id="2.1.1.216" evidence="7 9"/>
<dbReference type="GO" id="GO:0160104">
    <property type="term" value="F:tRNA (guanine(26)-N2)-dimethyltransferase activity"/>
    <property type="evidence" value="ECO:0007669"/>
    <property type="project" value="UniProtKB-UniRule"/>
</dbReference>
<comment type="similarity">
    <text evidence="9">Belongs to the class I-like SAM-binding methyltransferase superfamily. Trm1 family.</text>
</comment>
<comment type="catalytic activity">
    <reaction evidence="8 9">
        <text>guanosine(26) in tRNA + 2 S-adenosyl-L-methionine = N(2)-dimethylguanosine(26) in tRNA + 2 S-adenosyl-L-homocysteine + 2 H(+)</text>
        <dbReference type="Rhea" id="RHEA:43140"/>
        <dbReference type="Rhea" id="RHEA-COMP:10359"/>
        <dbReference type="Rhea" id="RHEA-COMP:10360"/>
        <dbReference type="ChEBI" id="CHEBI:15378"/>
        <dbReference type="ChEBI" id="CHEBI:57856"/>
        <dbReference type="ChEBI" id="CHEBI:59789"/>
        <dbReference type="ChEBI" id="CHEBI:74269"/>
        <dbReference type="ChEBI" id="CHEBI:74513"/>
        <dbReference type="EC" id="2.1.1.216"/>
    </reaction>
</comment>
<accession>A0A1B2JHJ7</accession>
<evidence type="ECO:0000256" key="6">
    <source>
        <dbReference type="ARBA" id="ARBA00022884"/>
    </source>
</evidence>
<dbReference type="InterPro" id="IPR029063">
    <property type="entry name" value="SAM-dependent_MTases_sf"/>
</dbReference>
<dbReference type="Gene3D" id="3.40.50.150">
    <property type="entry name" value="Vaccinia Virus protein VP39"/>
    <property type="match status" value="1"/>
</dbReference>
<evidence type="ECO:0000256" key="7">
    <source>
        <dbReference type="ARBA" id="ARBA00039099"/>
    </source>
</evidence>
<dbReference type="PANTHER" id="PTHR10631:SF3">
    <property type="entry name" value="TRNA (GUANINE(26)-N(2))-DIMETHYLTRANSFERASE"/>
    <property type="match status" value="1"/>
</dbReference>